<sequence>MKAGMVHGLSWIGLAAPTTPWLRATVYTLMLIVLAERKLTTYVYAIKTHLQVPLASRCLAVDARLWWTSLGESAIPGGSWADFHALIIARYRPLPDEEANMPYRDPDIYNDMYMRRYLNYVVEWYAYPNESMGHYCRRFRDAMLPYIPRELDGLEWRTIHIIRDGLPSEVKQFVLAPIMGISLEDMIDAIMEVEIIAYMVQVAAPEDDYLLVPVGDGGIPEPLFEGDLVLPEDPIPAVPLEEILPQEAEADADENEVDPADF</sequence>
<proteinExistence type="predicted"/>
<name>A0AA88JBJ4_FICCA</name>
<accession>A0AA88JBJ4</accession>
<dbReference type="AlphaFoldDB" id="A0AA88JBJ4"/>
<dbReference type="EMBL" id="BTGU01000483">
    <property type="protein sequence ID" value="GMN67657.1"/>
    <property type="molecule type" value="Genomic_DNA"/>
</dbReference>
<keyword evidence="3" id="KW-1185">Reference proteome</keyword>
<feature type="region of interest" description="Disordered" evidence="1">
    <location>
        <begin position="243"/>
        <end position="262"/>
    </location>
</feature>
<protein>
    <submittedName>
        <fullName evidence="2">Uncharacterized protein</fullName>
    </submittedName>
</protein>
<gene>
    <name evidence="2" type="ORF">TIFTF001_036716</name>
</gene>
<comment type="caution">
    <text evidence="2">The sequence shown here is derived from an EMBL/GenBank/DDBJ whole genome shotgun (WGS) entry which is preliminary data.</text>
</comment>
<organism evidence="2 3">
    <name type="scientific">Ficus carica</name>
    <name type="common">Common fig</name>
    <dbReference type="NCBI Taxonomy" id="3494"/>
    <lineage>
        <taxon>Eukaryota</taxon>
        <taxon>Viridiplantae</taxon>
        <taxon>Streptophyta</taxon>
        <taxon>Embryophyta</taxon>
        <taxon>Tracheophyta</taxon>
        <taxon>Spermatophyta</taxon>
        <taxon>Magnoliopsida</taxon>
        <taxon>eudicotyledons</taxon>
        <taxon>Gunneridae</taxon>
        <taxon>Pentapetalae</taxon>
        <taxon>rosids</taxon>
        <taxon>fabids</taxon>
        <taxon>Rosales</taxon>
        <taxon>Moraceae</taxon>
        <taxon>Ficeae</taxon>
        <taxon>Ficus</taxon>
    </lineage>
</organism>
<dbReference type="Proteomes" id="UP001187192">
    <property type="component" value="Unassembled WGS sequence"/>
</dbReference>
<evidence type="ECO:0000313" key="3">
    <source>
        <dbReference type="Proteomes" id="UP001187192"/>
    </source>
</evidence>
<reference evidence="2" key="1">
    <citation type="submission" date="2023-07" db="EMBL/GenBank/DDBJ databases">
        <title>draft genome sequence of fig (Ficus carica).</title>
        <authorList>
            <person name="Takahashi T."/>
            <person name="Nishimura K."/>
        </authorList>
    </citation>
    <scope>NUCLEOTIDE SEQUENCE</scope>
</reference>
<evidence type="ECO:0000313" key="2">
    <source>
        <dbReference type="EMBL" id="GMN67657.1"/>
    </source>
</evidence>
<evidence type="ECO:0000256" key="1">
    <source>
        <dbReference type="SAM" id="MobiDB-lite"/>
    </source>
</evidence>
<feature type="compositionally biased region" description="Acidic residues" evidence="1">
    <location>
        <begin position="248"/>
        <end position="262"/>
    </location>
</feature>